<evidence type="ECO:0000313" key="1">
    <source>
        <dbReference type="EMBL" id="SUZ82324.1"/>
    </source>
</evidence>
<dbReference type="SUPFAM" id="SSF51182">
    <property type="entry name" value="RmlC-like cupins"/>
    <property type="match status" value="1"/>
</dbReference>
<protein>
    <recommendedName>
        <fullName evidence="2">Cupin 2 conserved barrel domain-containing protein</fullName>
    </recommendedName>
</protein>
<name>A0A381QTP6_9ZZZZ</name>
<dbReference type="InterPro" id="IPR014710">
    <property type="entry name" value="RmlC-like_jellyroll"/>
</dbReference>
<organism evidence="1">
    <name type="scientific">marine metagenome</name>
    <dbReference type="NCBI Taxonomy" id="408172"/>
    <lineage>
        <taxon>unclassified sequences</taxon>
        <taxon>metagenomes</taxon>
        <taxon>ecological metagenomes</taxon>
    </lineage>
</organism>
<dbReference type="AlphaFoldDB" id="A0A381QTP6"/>
<reference evidence="1" key="1">
    <citation type="submission" date="2018-05" db="EMBL/GenBank/DDBJ databases">
        <authorList>
            <person name="Lanie J.A."/>
            <person name="Ng W.-L."/>
            <person name="Kazmierczak K.M."/>
            <person name="Andrzejewski T.M."/>
            <person name="Davidsen T.M."/>
            <person name="Wayne K.J."/>
            <person name="Tettelin H."/>
            <person name="Glass J.I."/>
            <person name="Rusch D."/>
            <person name="Podicherti R."/>
            <person name="Tsui H.-C.T."/>
            <person name="Winkler M.E."/>
        </authorList>
    </citation>
    <scope>NUCLEOTIDE SEQUENCE</scope>
</reference>
<gene>
    <name evidence="1" type="ORF">METZ01_LOCUS35178</name>
</gene>
<dbReference type="InterPro" id="IPR011051">
    <property type="entry name" value="RmlC_Cupin_sf"/>
</dbReference>
<evidence type="ECO:0008006" key="2">
    <source>
        <dbReference type="Google" id="ProtNLM"/>
    </source>
</evidence>
<proteinExistence type="predicted"/>
<accession>A0A381QTP6</accession>
<dbReference type="Gene3D" id="2.60.120.10">
    <property type="entry name" value="Jelly Rolls"/>
    <property type="match status" value="1"/>
</dbReference>
<dbReference type="EMBL" id="UINC01001502">
    <property type="protein sequence ID" value="SUZ82324.1"/>
    <property type="molecule type" value="Genomic_DNA"/>
</dbReference>
<sequence length="113" mass="12712">MPRIIKKADIQCQPQIPGFQIKSVTEALNQDSQVMEVKRLILDPNIISPEFTHTDIDQLLYVIKGDGIAKVNSKEFPLDKESILWLESGEKYHFISGSLGLEILQATAPYSIN</sequence>